<feature type="region of interest" description="Disordered" evidence="1">
    <location>
        <begin position="69"/>
        <end position="109"/>
    </location>
</feature>
<accession>A0A919N4J6</accession>
<protein>
    <submittedName>
        <fullName evidence="2">Uncharacterized protein</fullName>
    </submittedName>
</protein>
<keyword evidence="3" id="KW-1185">Reference proteome</keyword>
<evidence type="ECO:0000313" key="2">
    <source>
        <dbReference type="EMBL" id="GIF04295.1"/>
    </source>
</evidence>
<proteinExistence type="predicted"/>
<dbReference type="Proteomes" id="UP000629619">
    <property type="component" value="Unassembled WGS sequence"/>
</dbReference>
<reference evidence="2" key="1">
    <citation type="submission" date="2021-01" db="EMBL/GenBank/DDBJ databases">
        <title>Whole genome shotgun sequence of Actinoplanes siamensis NBRC 109076.</title>
        <authorList>
            <person name="Komaki H."/>
            <person name="Tamura T."/>
        </authorList>
    </citation>
    <scope>NUCLEOTIDE SEQUENCE</scope>
    <source>
        <strain evidence="2">NBRC 109076</strain>
    </source>
</reference>
<evidence type="ECO:0000313" key="3">
    <source>
        <dbReference type="Proteomes" id="UP000629619"/>
    </source>
</evidence>
<gene>
    <name evidence="2" type="ORF">Asi03nite_18330</name>
</gene>
<comment type="caution">
    <text evidence="2">The sequence shown here is derived from an EMBL/GenBank/DDBJ whole genome shotgun (WGS) entry which is preliminary data.</text>
</comment>
<feature type="compositionally biased region" description="Low complexity" evidence="1">
    <location>
        <begin position="126"/>
        <end position="153"/>
    </location>
</feature>
<dbReference type="EMBL" id="BOMW01000018">
    <property type="protein sequence ID" value="GIF04295.1"/>
    <property type="molecule type" value="Genomic_DNA"/>
</dbReference>
<feature type="compositionally biased region" description="Basic and acidic residues" evidence="1">
    <location>
        <begin position="79"/>
        <end position="88"/>
    </location>
</feature>
<dbReference type="AlphaFoldDB" id="A0A919N4J6"/>
<organism evidence="2 3">
    <name type="scientific">Actinoplanes siamensis</name>
    <dbReference type="NCBI Taxonomy" id="1223317"/>
    <lineage>
        <taxon>Bacteria</taxon>
        <taxon>Bacillati</taxon>
        <taxon>Actinomycetota</taxon>
        <taxon>Actinomycetes</taxon>
        <taxon>Micromonosporales</taxon>
        <taxon>Micromonosporaceae</taxon>
        <taxon>Actinoplanes</taxon>
    </lineage>
</organism>
<name>A0A919N4J6_9ACTN</name>
<evidence type="ECO:0000256" key="1">
    <source>
        <dbReference type="SAM" id="MobiDB-lite"/>
    </source>
</evidence>
<feature type="region of interest" description="Disordered" evidence="1">
    <location>
        <begin position="125"/>
        <end position="189"/>
    </location>
</feature>
<sequence>MGTAALTTDLALTHPAAAAGTGTPAVTTAPDGPDRLKAALLTLRDLPKGYVAVPGDMMSFSGAGTGGGNCAKVAGDRPPAGDRPEVPDRPVAPGSPAGPGLPVRPSPRTAAVPPVLAAMMTLAPGAAESAPPNPATSAPGGATTTTDARADLPVGPSARPGLSPRPSDSPRTGSPAPGGNDGGKDPTVQAAFMKGETGPVLLEAINPAGDRAARKIVAAVADSPRRCPTYDEGRPGTADYLHMAMFPLRVPKLGEESAGVRFEVELNHPPITVRGKAVAVAVRGVAVTVLLAHVEEPSQHELETIARTAVQKINRKR</sequence>